<name>A0ABV6RKK0_9GAMM</name>
<sequence length="148" mass="17273">MTPLFFNILNCVREIDLPRIKAKDPVAAAAIAAALSEFEANPKGCDFLLQQMYGEKANRRPHHRFGARWLDKWFIHGRPKRAIWRFKVWKLESQGKKYRVVYGYFAAAGQRRIIVLGVFERSWNYANGHPYTVRVLADFDRMHAKYGS</sequence>
<keyword evidence="2" id="KW-1185">Reference proteome</keyword>
<dbReference type="Proteomes" id="UP001589896">
    <property type="component" value="Unassembled WGS sequence"/>
</dbReference>
<gene>
    <name evidence="1" type="ORF">ACFFGH_06470</name>
</gene>
<evidence type="ECO:0000313" key="1">
    <source>
        <dbReference type="EMBL" id="MFC0677493.1"/>
    </source>
</evidence>
<reference evidence="1 2" key="1">
    <citation type="submission" date="2024-09" db="EMBL/GenBank/DDBJ databases">
        <authorList>
            <person name="Sun Q."/>
            <person name="Mori K."/>
        </authorList>
    </citation>
    <scope>NUCLEOTIDE SEQUENCE [LARGE SCALE GENOMIC DNA]</scope>
    <source>
        <strain evidence="1 2">KCTC 23076</strain>
    </source>
</reference>
<dbReference type="RefSeq" id="WP_386666058.1">
    <property type="nucleotide sequence ID" value="NZ_JBHLTG010000001.1"/>
</dbReference>
<protein>
    <recommendedName>
        <fullName evidence="3">Toxin YhaV</fullName>
    </recommendedName>
</protein>
<organism evidence="1 2">
    <name type="scientific">Lysobacter korlensis</name>
    <dbReference type="NCBI Taxonomy" id="553636"/>
    <lineage>
        <taxon>Bacteria</taxon>
        <taxon>Pseudomonadati</taxon>
        <taxon>Pseudomonadota</taxon>
        <taxon>Gammaproteobacteria</taxon>
        <taxon>Lysobacterales</taxon>
        <taxon>Lysobacteraceae</taxon>
        <taxon>Lysobacter</taxon>
    </lineage>
</organism>
<dbReference type="EMBL" id="JBHLTG010000001">
    <property type="protein sequence ID" value="MFC0677493.1"/>
    <property type="molecule type" value="Genomic_DNA"/>
</dbReference>
<accession>A0ABV6RKK0</accession>
<comment type="caution">
    <text evidence="1">The sequence shown here is derived from an EMBL/GenBank/DDBJ whole genome shotgun (WGS) entry which is preliminary data.</text>
</comment>
<evidence type="ECO:0000313" key="2">
    <source>
        <dbReference type="Proteomes" id="UP001589896"/>
    </source>
</evidence>
<proteinExistence type="predicted"/>
<evidence type="ECO:0008006" key="3">
    <source>
        <dbReference type="Google" id="ProtNLM"/>
    </source>
</evidence>